<proteinExistence type="predicted"/>
<protein>
    <submittedName>
        <fullName evidence="2">Uncharacterized protein</fullName>
    </submittedName>
</protein>
<feature type="transmembrane region" description="Helical" evidence="1">
    <location>
        <begin position="20"/>
        <end position="40"/>
    </location>
</feature>
<feature type="transmembrane region" description="Helical" evidence="1">
    <location>
        <begin position="86"/>
        <end position="109"/>
    </location>
</feature>
<evidence type="ECO:0000313" key="2">
    <source>
        <dbReference type="EMBL" id="GMI41362.1"/>
    </source>
</evidence>
<name>A0A9W7GCD2_9STRA</name>
<feature type="transmembrane region" description="Helical" evidence="1">
    <location>
        <begin position="61"/>
        <end position="80"/>
    </location>
</feature>
<dbReference type="Proteomes" id="UP001165065">
    <property type="component" value="Unassembled WGS sequence"/>
</dbReference>
<keyword evidence="1" id="KW-1133">Transmembrane helix</keyword>
<dbReference type="AlphaFoldDB" id="A0A9W7GCD2"/>
<accession>A0A9W7GCD2</accession>
<dbReference type="OrthoDB" id="43775at2759"/>
<dbReference type="EMBL" id="BRYA01000148">
    <property type="protein sequence ID" value="GMI41362.1"/>
    <property type="molecule type" value="Genomic_DNA"/>
</dbReference>
<feature type="transmembrane region" description="Helical" evidence="1">
    <location>
        <begin position="180"/>
        <end position="198"/>
    </location>
</feature>
<keyword evidence="1" id="KW-0472">Membrane</keyword>
<feature type="transmembrane region" description="Helical" evidence="1">
    <location>
        <begin position="121"/>
        <end position="143"/>
    </location>
</feature>
<evidence type="ECO:0000256" key="1">
    <source>
        <dbReference type="SAM" id="Phobius"/>
    </source>
</evidence>
<reference evidence="3" key="1">
    <citation type="journal article" date="2023" name="Commun. Biol.">
        <title>Genome analysis of Parmales, the sister group of diatoms, reveals the evolutionary specialization of diatoms from phago-mixotrophs to photoautotrophs.</title>
        <authorList>
            <person name="Ban H."/>
            <person name="Sato S."/>
            <person name="Yoshikawa S."/>
            <person name="Yamada K."/>
            <person name="Nakamura Y."/>
            <person name="Ichinomiya M."/>
            <person name="Sato N."/>
            <person name="Blanc-Mathieu R."/>
            <person name="Endo H."/>
            <person name="Kuwata A."/>
            <person name="Ogata H."/>
        </authorList>
    </citation>
    <scope>NUCLEOTIDE SEQUENCE [LARGE SCALE GENOMIC DNA]</scope>
</reference>
<keyword evidence="1" id="KW-0812">Transmembrane</keyword>
<comment type="caution">
    <text evidence="2">The sequence shown here is derived from an EMBL/GenBank/DDBJ whole genome shotgun (WGS) entry which is preliminary data.</text>
</comment>
<keyword evidence="3" id="KW-1185">Reference proteome</keyword>
<gene>
    <name evidence="2" type="ORF">TrCOL_g8197</name>
</gene>
<organism evidence="2 3">
    <name type="scientific">Triparma columacea</name>
    <dbReference type="NCBI Taxonomy" id="722753"/>
    <lineage>
        <taxon>Eukaryota</taxon>
        <taxon>Sar</taxon>
        <taxon>Stramenopiles</taxon>
        <taxon>Ochrophyta</taxon>
        <taxon>Bolidophyceae</taxon>
        <taxon>Parmales</taxon>
        <taxon>Triparmaceae</taxon>
        <taxon>Triparma</taxon>
    </lineage>
</organism>
<sequence length="214" mass="23380">MSIHGPIHLEDFTSLDRVKLRIDGFGTYAVVSALILNACLRVFTSTTTTTVTKISPDGTKVLTTPLSSTLFLSTTALTFLQALHSTIVFTLIPIYAKTCLGLGLDLALTKFLKATSLHRKIGFNCFVGSISTFLLSFSSAFYIKVVHLPMAEASRAEEVQEVRDEVARGRRHEIRTSRGGRALVVMTALGGLSLLLAWRDIMCKAQSIIFSPIL</sequence>
<evidence type="ECO:0000313" key="3">
    <source>
        <dbReference type="Proteomes" id="UP001165065"/>
    </source>
</evidence>